<evidence type="ECO:0000313" key="4">
    <source>
        <dbReference type="Proteomes" id="UP000288216"/>
    </source>
</evidence>
<feature type="non-terminal residue" evidence="3">
    <location>
        <position position="97"/>
    </location>
</feature>
<comment type="caution">
    <text evidence="3">The sequence shown here is derived from an EMBL/GenBank/DDBJ whole genome shotgun (WGS) entry which is preliminary data.</text>
</comment>
<dbReference type="GO" id="GO:0005737">
    <property type="term" value="C:cytoplasm"/>
    <property type="evidence" value="ECO:0007669"/>
    <property type="project" value="TreeGrafter"/>
</dbReference>
<comment type="similarity">
    <text evidence="1 2">Belongs to the glycogen phosphorylase family.</text>
</comment>
<keyword evidence="2" id="KW-0808">Transferase</keyword>
<dbReference type="EMBL" id="BFAA01024952">
    <property type="protein sequence ID" value="GCB80796.1"/>
    <property type="molecule type" value="Genomic_DNA"/>
</dbReference>
<keyword evidence="2" id="KW-0119">Carbohydrate metabolism</keyword>
<protein>
    <recommendedName>
        <fullName evidence="2">Alpha-1,4 glucan phosphorylase</fullName>
        <ecNumber evidence="2">2.4.1.1</ecNumber>
    </recommendedName>
</protein>
<evidence type="ECO:0000256" key="2">
    <source>
        <dbReference type="RuleBase" id="RU000587"/>
    </source>
</evidence>
<dbReference type="GO" id="GO:0008184">
    <property type="term" value="F:glycogen phosphorylase activity"/>
    <property type="evidence" value="ECO:0007669"/>
    <property type="project" value="InterPro"/>
</dbReference>
<keyword evidence="2" id="KW-0328">Glycosyltransferase</keyword>
<dbReference type="OrthoDB" id="8932176at2759"/>
<dbReference type="PANTHER" id="PTHR11468">
    <property type="entry name" value="GLYCOGEN PHOSPHORYLASE"/>
    <property type="match status" value="1"/>
</dbReference>
<comment type="function">
    <text evidence="2">Allosteric enzyme that catalyzes the rate-limiting step in glycogen catabolism, the phosphorolytic cleavage of glycogen to produce glucose-1-phosphate, and plays a central role in maintaining cellular and organismal glucose homeostasis.</text>
</comment>
<keyword evidence="2" id="KW-0663">Pyridoxal phosphate</keyword>
<proteinExistence type="inferred from homology"/>
<dbReference type="Proteomes" id="UP000288216">
    <property type="component" value="Unassembled WGS sequence"/>
</dbReference>
<dbReference type="GO" id="GO:0030170">
    <property type="term" value="F:pyridoxal phosphate binding"/>
    <property type="evidence" value="ECO:0007669"/>
    <property type="project" value="TreeGrafter"/>
</dbReference>
<sequence>MGRTPSLGPSCCVKPQSRCTQGLGWCLAYSFHFLPQLGLDMEELEEIEEDAGLGNGGLGRLAACFLDSMATLGLAAYGYGIRYEFGIFNQKISNGWQ</sequence>
<dbReference type="EC" id="2.4.1.1" evidence="2"/>
<name>A0A401Q5Z6_SCYTO</name>
<dbReference type="GO" id="GO:0005980">
    <property type="term" value="P:glycogen catabolic process"/>
    <property type="evidence" value="ECO:0007669"/>
    <property type="project" value="TreeGrafter"/>
</dbReference>
<dbReference type="PANTHER" id="PTHR11468:SF32">
    <property type="entry name" value="GLYCOGEN PHOSPHORYLASE, MUSCLE FORM"/>
    <property type="match status" value="1"/>
</dbReference>
<dbReference type="Pfam" id="PF00343">
    <property type="entry name" value="Phosphorylase"/>
    <property type="match status" value="1"/>
</dbReference>
<keyword evidence="4" id="KW-1185">Reference proteome</keyword>
<reference evidence="3 4" key="1">
    <citation type="journal article" date="2018" name="Nat. Ecol. Evol.">
        <title>Shark genomes provide insights into elasmobranch evolution and the origin of vertebrates.</title>
        <authorList>
            <person name="Hara Y"/>
            <person name="Yamaguchi K"/>
            <person name="Onimaru K"/>
            <person name="Kadota M"/>
            <person name="Koyanagi M"/>
            <person name="Keeley SD"/>
            <person name="Tatsumi K"/>
            <person name="Tanaka K"/>
            <person name="Motone F"/>
            <person name="Kageyama Y"/>
            <person name="Nozu R"/>
            <person name="Adachi N"/>
            <person name="Nishimura O"/>
            <person name="Nakagawa R"/>
            <person name="Tanegashima C"/>
            <person name="Kiyatake I"/>
            <person name="Matsumoto R"/>
            <person name="Murakumo K"/>
            <person name="Nishida K"/>
            <person name="Terakita A"/>
            <person name="Kuratani S"/>
            <person name="Sato K"/>
            <person name="Hyodo S Kuraku.S."/>
        </authorList>
    </citation>
    <scope>NUCLEOTIDE SEQUENCE [LARGE SCALE GENOMIC DNA]</scope>
</reference>
<accession>A0A401Q5Z6</accession>
<comment type="catalytic activity">
    <reaction evidence="2">
        <text>[(1-&gt;4)-alpha-D-glucosyl](n) + phosphate = [(1-&gt;4)-alpha-D-glucosyl](n-1) + alpha-D-glucose 1-phosphate</text>
        <dbReference type="Rhea" id="RHEA:41732"/>
        <dbReference type="Rhea" id="RHEA-COMP:9584"/>
        <dbReference type="Rhea" id="RHEA-COMP:9586"/>
        <dbReference type="ChEBI" id="CHEBI:15444"/>
        <dbReference type="ChEBI" id="CHEBI:43474"/>
        <dbReference type="ChEBI" id="CHEBI:58601"/>
        <dbReference type="EC" id="2.4.1.1"/>
    </reaction>
</comment>
<dbReference type="SUPFAM" id="SSF53756">
    <property type="entry name" value="UDP-Glycosyltransferase/glycogen phosphorylase"/>
    <property type="match status" value="1"/>
</dbReference>
<dbReference type="InterPro" id="IPR000811">
    <property type="entry name" value="Glyco_trans_35"/>
</dbReference>
<comment type="cofactor">
    <cofactor evidence="2">
        <name>pyridoxal 5'-phosphate</name>
        <dbReference type="ChEBI" id="CHEBI:597326"/>
    </cofactor>
</comment>
<dbReference type="AlphaFoldDB" id="A0A401Q5Z6"/>
<dbReference type="STRING" id="75743.A0A401Q5Z6"/>
<organism evidence="3 4">
    <name type="scientific">Scyliorhinus torazame</name>
    <name type="common">Cloudy catshark</name>
    <name type="synonym">Catulus torazame</name>
    <dbReference type="NCBI Taxonomy" id="75743"/>
    <lineage>
        <taxon>Eukaryota</taxon>
        <taxon>Metazoa</taxon>
        <taxon>Chordata</taxon>
        <taxon>Craniata</taxon>
        <taxon>Vertebrata</taxon>
        <taxon>Chondrichthyes</taxon>
        <taxon>Elasmobranchii</taxon>
        <taxon>Galeomorphii</taxon>
        <taxon>Galeoidea</taxon>
        <taxon>Carcharhiniformes</taxon>
        <taxon>Scyliorhinidae</taxon>
        <taxon>Scyliorhinus</taxon>
    </lineage>
</organism>
<gene>
    <name evidence="3" type="ORF">scyTo_0022938</name>
</gene>
<dbReference type="Gene3D" id="3.40.50.2000">
    <property type="entry name" value="Glycogen Phosphorylase B"/>
    <property type="match status" value="1"/>
</dbReference>
<evidence type="ECO:0000313" key="3">
    <source>
        <dbReference type="EMBL" id="GCB80796.1"/>
    </source>
</evidence>
<evidence type="ECO:0000256" key="1">
    <source>
        <dbReference type="ARBA" id="ARBA00006047"/>
    </source>
</evidence>